<dbReference type="SUPFAM" id="SSF57716">
    <property type="entry name" value="Glucocorticoid receptor-like (DNA-binding domain)"/>
    <property type="match status" value="1"/>
</dbReference>
<keyword evidence="3" id="KW-0862">Zinc</keyword>
<evidence type="ECO:0000256" key="5">
    <source>
        <dbReference type="PROSITE-ProRule" id="PRU00309"/>
    </source>
</evidence>
<reference evidence="8 9" key="1">
    <citation type="submission" date="2023-01" db="EMBL/GenBank/DDBJ databases">
        <authorList>
            <person name="Whitehead M."/>
        </authorList>
    </citation>
    <scope>NUCLEOTIDE SEQUENCE [LARGE SCALE GENOMIC DNA]</scope>
</reference>
<keyword evidence="1" id="KW-0479">Metal-binding</keyword>
<evidence type="ECO:0000256" key="3">
    <source>
        <dbReference type="ARBA" id="ARBA00022833"/>
    </source>
</evidence>
<name>A0AAV0Y380_9HEMI</name>
<dbReference type="InterPro" id="IPR048365">
    <property type="entry name" value="TNP-like_RNaseH_N"/>
</dbReference>
<dbReference type="InterPro" id="IPR048366">
    <property type="entry name" value="TNP-like_GBD"/>
</dbReference>
<organism evidence="8 9">
    <name type="scientific">Macrosiphum euphorbiae</name>
    <name type="common">potato aphid</name>
    <dbReference type="NCBI Taxonomy" id="13131"/>
    <lineage>
        <taxon>Eukaryota</taxon>
        <taxon>Metazoa</taxon>
        <taxon>Ecdysozoa</taxon>
        <taxon>Arthropoda</taxon>
        <taxon>Hexapoda</taxon>
        <taxon>Insecta</taxon>
        <taxon>Pterygota</taxon>
        <taxon>Neoptera</taxon>
        <taxon>Paraneoptera</taxon>
        <taxon>Hemiptera</taxon>
        <taxon>Sternorrhyncha</taxon>
        <taxon>Aphidomorpha</taxon>
        <taxon>Aphidoidea</taxon>
        <taxon>Aphididae</taxon>
        <taxon>Macrosiphini</taxon>
        <taxon>Macrosiphum</taxon>
    </lineage>
</organism>
<proteinExistence type="predicted"/>
<accession>A0AAV0Y380</accession>
<dbReference type="EMBL" id="CARXXK010001317">
    <property type="protein sequence ID" value="CAI6375364.1"/>
    <property type="molecule type" value="Genomic_DNA"/>
</dbReference>
<dbReference type="GO" id="GO:0008270">
    <property type="term" value="F:zinc ion binding"/>
    <property type="evidence" value="ECO:0007669"/>
    <property type="project" value="UniProtKB-KW"/>
</dbReference>
<gene>
    <name evidence="8" type="ORF">MEUPH1_LOCUS28878</name>
</gene>
<keyword evidence="6" id="KW-0175">Coiled coil</keyword>
<keyword evidence="4 5" id="KW-0238">DNA-binding</keyword>
<protein>
    <recommendedName>
        <fullName evidence="7">THAP-type domain-containing protein</fullName>
    </recommendedName>
</protein>
<dbReference type="AlphaFoldDB" id="A0AAV0Y380"/>
<keyword evidence="2 5" id="KW-0863">Zinc-finger</keyword>
<feature type="domain" description="THAP-type" evidence="7">
    <location>
        <begin position="1"/>
        <end position="100"/>
    </location>
</feature>
<dbReference type="Pfam" id="PF05485">
    <property type="entry name" value="THAP"/>
    <property type="match status" value="1"/>
</dbReference>
<dbReference type="InterPro" id="IPR021896">
    <property type="entry name" value="THAP9-like_HTH"/>
</dbReference>
<dbReference type="InterPro" id="IPR006612">
    <property type="entry name" value="THAP_Znf"/>
</dbReference>
<evidence type="ECO:0000256" key="6">
    <source>
        <dbReference type="SAM" id="Coils"/>
    </source>
</evidence>
<dbReference type="GO" id="GO:0003677">
    <property type="term" value="F:DNA binding"/>
    <property type="evidence" value="ECO:0007669"/>
    <property type="project" value="UniProtKB-UniRule"/>
</dbReference>
<evidence type="ECO:0000256" key="4">
    <source>
        <dbReference type="ARBA" id="ARBA00023125"/>
    </source>
</evidence>
<feature type="coiled-coil region" evidence="6">
    <location>
        <begin position="178"/>
        <end position="226"/>
    </location>
</feature>
<evidence type="ECO:0000313" key="9">
    <source>
        <dbReference type="Proteomes" id="UP001160148"/>
    </source>
</evidence>
<evidence type="ECO:0000313" key="8">
    <source>
        <dbReference type="EMBL" id="CAI6375364.1"/>
    </source>
</evidence>
<sequence>MPKCVFENCDSGTRKKGKNQMNHEVHLHRFPKDINLCLMWLQQIEYGQSINAKSINIKSAVVCSLHFAPYHINKPLIQKLLNYSPKRMRNLNDDAIPLSIFGTDYYDIPFIRPVNPSTPLNIVEPQKINTPAGVFNVESNIQHQNISKKLDFVNIELGVQPLVDESDDNDNPSNNGLIQKLMETVDFYKNKNNELKEDKNNLQNNILTLRKENEALKNIVSGLENNFELRFHSLLSKLFTPTQIDMLLHPKLKAYKWTSDDISSAITLRSVSLKAYRYLRNKKCFPLPGMSTLRTWASTFTIQPGVLTNVLKLMKVKGDFLTEEEKLTVISFDETYISHRICYDKKFEKVYGPHRCVQTVVARGLLSNWKQPIFYNYDTSMTKELLNNIIQALHENGFNVIAIVSDMGSSNVGLWRDMGISITNTSFKHPMTNRNVHVFADVPHMLKLARNHFLDQGFILPNGKYIGKNILQQLMKLNEGNDFKLAHKISDRHISVEGTARMNVRLAANVFSNTVAKAILFCGNNKYINDYNWKEVKLYTIKLAIKNMYRRSFD</sequence>
<dbReference type="PROSITE" id="PS50950">
    <property type="entry name" value="ZF_THAP"/>
    <property type="match status" value="1"/>
</dbReference>
<dbReference type="Proteomes" id="UP001160148">
    <property type="component" value="Unassembled WGS sequence"/>
</dbReference>
<comment type="caution">
    <text evidence="8">The sequence shown here is derived from an EMBL/GenBank/DDBJ whole genome shotgun (WGS) entry which is preliminary data.</text>
</comment>
<evidence type="ECO:0000256" key="2">
    <source>
        <dbReference type="ARBA" id="ARBA00022771"/>
    </source>
</evidence>
<dbReference type="Pfam" id="PF21787">
    <property type="entry name" value="TNP-like_RNaseH_N"/>
    <property type="match status" value="1"/>
</dbReference>
<dbReference type="Gene3D" id="1.20.5.340">
    <property type="match status" value="1"/>
</dbReference>
<keyword evidence="9" id="KW-1185">Reference proteome</keyword>
<evidence type="ECO:0000256" key="1">
    <source>
        <dbReference type="ARBA" id="ARBA00022723"/>
    </source>
</evidence>
<dbReference type="SMART" id="SM00980">
    <property type="entry name" value="THAP"/>
    <property type="match status" value="1"/>
</dbReference>
<dbReference type="Pfam" id="PF12017">
    <property type="entry name" value="Tnp_P_element"/>
    <property type="match status" value="1"/>
</dbReference>
<evidence type="ECO:0000259" key="7">
    <source>
        <dbReference type="PROSITE" id="PS50950"/>
    </source>
</evidence>
<dbReference type="Pfam" id="PF21788">
    <property type="entry name" value="TNP-like_GBD"/>
    <property type="match status" value="1"/>
</dbReference>